<feature type="transmembrane region" description="Helical" evidence="1">
    <location>
        <begin position="208"/>
        <end position="234"/>
    </location>
</feature>
<feature type="transmembrane region" description="Helical" evidence="1">
    <location>
        <begin position="164"/>
        <end position="188"/>
    </location>
</feature>
<feature type="transmembrane region" description="Helical" evidence="1">
    <location>
        <begin position="122"/>
        <end position="143"/>
    </location>
</feature>
<dbReference type="InParanoid" id="A0A6C2YSW8"/>
<dbReference type="AlphaFoldDB" id="A0A6C2YSW8"/>
<proteinExistence type="predicted"/>
<keyword evidence="1" id="KW-0812">Transmembrane</keyword>
<dbReference type="EMBL" id="LR586016">
    <property type="protein sequence ID" value="VIP04149.1"/>
    <property type="molecule type" value="Genomic_DNA"/>
</dbReference>
<gene>
    <name evidence="2" type="ORF">GMBLW1_50440</name>
</gene>
<dbReference type="GO" id="GO:0140359">
    <property type="term" value="F:ABC-type transporter activity"/>
    <property type="evidence" value="ECO:0007669"/>
    <property type="project" value="InterPro"/>
</dbReference>
<feature type="transmembrane region" description="Helical" evidence="1">
    <location>
        <begin position="299"/>
        <end position="319"/>
    </location>
</feature>
<dbReference type="RefSeq" id="WP_162659273.1">
    <property type="nucleotide sequence ID" value="NZ_LR593887.1"/>
</dbReference>
<dbReference type="KEGG" id="tim:GMBLW1_50440"/>
<organism evidence="2">
    <name type="scientific">Tuwongella immobilis</name>
    <dbReference type="NCBI Taxonomy" id="692036"/>
    <lineage>
        <taxon>Bacteria</taxon>
        <taxon>Pseudomonadati</taxon>
        <taxon>Planctomycetota</taxon>
        <taxon>Planctomycetia</taxon>
        <taxon>Gemmatales</taxon>
        <taxon>Gemmataceae</taxon>
        <taxon>Tuwongella</taxon>
    </lineage>
</organism>
<evidence type="ECO:0000313" key="3">
    <source>
        <dbReference type="Proteomes" id="UP000464378"/>
    </source>
</evidence>
<dbReference type="Pfam" id="PF12679">
    <property type="entry name" value="ABC2_membrane_2"/>
    <property type="match status" value="1"/>
</dbReference>
<protein>
    <submittedName>
        <fullName evidence="2">: ABC2_membrane_4</fullName>
    </submittedName>
</protein>
<dbReference type="Proteomes" id="UP000464378">
    <property type="component" value="Chromosome"/>
</dbReference>
<evidence type="ECO:0000256" key="1">
    <source>
        <dbReference type="SAM" id="Phobius"/>
    </source>
</evidence>
<feature type="transmembrane region" description="Helical" evidence="1">
    <location>
        <begin position="273"/>
        <end position="293"/>
    </location>
</feature>
<keyword evidence="1" id="KW-1133">Transmembrane helix</keyword>
<reference evidence="2" key="1">
    <citation type="submission" date="2019-04" db="EMBL/GenBank/DDBJ databases">
        <authorList>
            <consortium name="Science for Life Laboratories"/>
        </authorList>
    </citation>
    <scope>NUCLEOTIDE SEQUENCE</scope>
    <source>
        <strain evidence="2">MBLW1</strain>
    </source>
</reference>
<dbReference type="GO" id="GO:0005886">
    <property type="term" value="C:plasma membrane"/>
    <property type="evidence" value="ECO:0007669"/>
    <property type="project" value="UniProtKB-SubCell"/>
</dbReference>
<keyword evidence="1" id="KW-0472">Membrane</keyword>
<dbReference type="EMBL" id="LR593887">
    <property type="protein sequence ID" value="VTS05663.1"/>
    <property type="molecule type" value="Genomic_DNA"/>
</dbReference>
<name>A0A6C2YSW8_9BACT</name>
<accession>A0A6C2YSW8</accession>
<evidence type="ECO:0000313" key="2">
    <source>
        <dbReference type="EMBL" id="VIP04149.1"/>
    </source>
</evidence>
<feature type="transmembrane region" description="Helical" evidence="1">
    <location>
        <begin position="52"/>
        <end position="70"/>
    </location>
</feature>
<keyword evidence="3" id="KW-1185">Reference proteome</keyword>
<sequence>MADRTESTTRAPVSNPVGLLRYRPWRGEFQGPLSASWAIARVSLGQIFRRRLFWALYAWSLLIFAFYFFGQYLQVFIETQLTEDSVRLGSGVTAMTVKPGDLMKRLSDVLKLNGSADTFGNFIWTEGYIVMIILAMAGSVLVGNDFHHGSLPFYLSKPISRWHYILGKGMAVSVFVHLMTTIPAIGLFVQYSLIVPDTWGYIVDNFRLLLGILGYGLILSTSLSLLLVTTATWLRQTVPMIMIWTTLFVFTRELARWLVDIQRYPEEWRLIDLWNNLYLLGQWCLGVSLTAIRPQPQPAYWQPALVMASVAGLCLLYLHRRIQAVEVVR</sequence>